<dbReference type="Proteomes" id="UP000218418">
    <property type="component" value="Chromosome"/>
</dbReference>
<evidence type="ECO:0000313" key="2">
    <source>
        <dbReference type="Proteomes" id="UP000218418"/>
    </source>
</evidence>
<dbReference type="EMBL" id="AP018227">
    <property type="protein sequence ID" value="BAY85998.1"/>
    <property type="molecule type" value="Genomic_DNA"/>
</dbReference>
<dbReference type="AlphaFoldDB" id="A0A1Z4LY19"/>
<accession>A0A1Z4LY19</accession>
<evidence type="ECO:0000313" key="1">
    <source>
        <dbReference type="EMBL" id="BAY85998.1"/>
    </source>
</evidence>
<protein>
    <submittedName>
        <fullName evidence="1">Uncharacterized protein</fullName>
    </submittedName>
</protein>
<proteinExistence type="predicted"/>
<reference evidence="1 2" key="1">
    <citation type="submission" date="2017-06" db="EMBL/GenBank/DDBJ databases">
        <title>Genome sequencing of cyanobaciteial culture collection at National Institute for Environmental Studies (NIES).</title>
        <authorList>
            <person name="Hirose Y."/>
            <person name="Shimura Y."/>
            <person name="Fujisawa T."/>
            <person name="Nakamura Y."/>
            <person name="Kawachi M."/>
        </authorList>
    </citation>
    <scope>NUCLEOTIDE SEQUENCE [LARGE SCALE GENOMIC DNA]</scope>
    <source>
        <strain evidence="1 2">NIES-267</strain>
    </source>
</reference>
<keyword evidence="2" id="KW-1185">Reference proteome</keyword>
<dbReference type="OrthoDB" id="516798at2"/>
<sequence length="72" mass="8749">MNQNFNNYEKIRFKCWIKKRFIHEVDICNLSYINVLLWSEALQELSSELVDTWCLARSYHHEIVPFQRSSGR</sequence>
<organism evidence="1 2">
    <name type="scientific">Calothrix parasitica NIES-267</name>
    <dbReference type="NCBI Taxonomy" id="1973488"/>
    <lineage>
        <taxon>Bacteria</taxon>
        <taxon>Bacillati</taxon>
        <taxon>Cyanobacteriota</taxon>
        <taxon>Cyanophyceae</taxon>
        <taxon>Nostocales</taxon>
        <taxon>Calotrichaceae</taxon>
        <taxon>Calothrix</taxon>
    </lineage>
</organism>
<name>A0A1Z4LY19_9CYAN</name>
<gene>
    <name evidence="1" type="ORF">NIES267_55040</name>
</gene>